<dbReference type="AlphaFoldDB" id="A0A7W7NWN8"/>
<gene>
    <name evidence="1" type="ORF">HNO88_001930</name>
</gene>
<dbReference type="RefSeq" id="WP_184244435.1">
    <property type="nucleotide sequence ID" value="NZ_JACHLR010000007.1"/>
</dbReference>
<protein>
    <submittedName>
        <fullName evidence="1">Uncharacterized protein</fullName>
    </submittedName>
</protein>
<name>A0A7W7NWN8_9SPHN</name>
<evidence type="ECO:0000313" key="2">
    <source>
        <dbReference type="Proteomes" id="UP000555448"/>
    </source>
</evidence>
<keyword evidence="2" id="KW-1185">Reference proteome</keyword>
<proteinExistence type="predicted"/>
<dbReference type="Proteomes" id="UP000555448">
    <property type="component" value="Unassembled WGS sequence"/>
</dbReference>
<comment type="caution">
    <text evidence="1">The sequence shown here is derived from an EMBL/GenBank/DDBJ whole genome shotgun (WGS) entry which is preliminary data.</text>
</comment>
<dbReference type="EMBL" id="JACHLR010000007">
    <property type="protein sequence ID" value="MBB4858604.1"/>
    <property type="molecule type" value="Genomic_DNA"/>
</dbReference>
<accession>A0A7W7NWN8</accession>
<evidence type="ECO:0000313" key="1">
    <source>
        <dbReference type="EMBL" id="MBB4858604.1"/>
    </source>
</evidence>
<sequence length="68" mass="7783">MVIEEELDRARVIGDDGTWLTAIEFRLVDVQSSLRGERRAIGRRAWRLSTGEPLTASMRAIWSRKSLP</sequence>
<organism evidence="1 2">
    <name type="scientific">Novosphingobium chloroacetimidivorans</name>
    <dbReference type="NCBI Taxonomy" id="1428314"/>
    <lineage>
        <taxon>Bacteria</taxon>
        <taxon>Pseudomonadati</taxon>
        <taxon>Pseudomonadota</taxon>
        <taxon>Alphaproteobacteria</taxon>
        <taxon>Sphingomonadales</taxon>
        <taxon>Sphingomonadaceae</taxon>
        <taxon>Novosphingobium</taxon>
    </lineage>
</organism>
<reference evidence="1 2" key="1">
    <citation type="submission" date="2020-08" db="EMBL/GenBank/DDBJ databases">
        <title>Functional genomics of gut bacteria from endangered species of beetles.</title>
        <authorList>
            <person name="Carlos-Shanley C."/>
        </authorList>
    </citation>
    <scope>NUCLEOTIDE SEQUENCE [LARGE SCALE GENOMIC DNA]</scope>
    <source>
        <strain evidence="1 2">S00245</strain>
    </source>
</reference>